<reference evidence="2" key="1">
    <citation type="submission" date="2018-11" db="EMBL/GenBank/DDBJ databases">
        <authorList>
            <consortium name="Pathogen Informatics"/>
        </authorList>
    </citation>
    <scope>NUCLEOTIDE SEQUENCE</scope>
</reference>
<name>A0A3S5CHJ8_9PLAT</name>
<evidence type="ECO:0000313" key="3">
    <source>
        <dbReference type="Proteomes" id="UP000784294"/>
    </source>
</evidence>
<gene>
    <name evidence="2" type="ORF">PXEA_LOCUS2338</name>
</gene>
<feature type="region of interest" description="Disordered" evidence="1">
    <location>
        <begin position="77"/>
        <end position="108"/>
    </location>
</feature>
<comment type="caution">
    <text evidence="2">The sequence shown here is derived from an EMBL/GenBank/DDBJ whole genome shotgun (WGS) entry which is preliminary data.</text>
</comment>
<feature type="region of interest" description="Disordered" evidence="1">
    <location>
        <begin position="198"/>
        <end position="232"/>
    </location>
</feature>
<dbReference type="AlphaFoldDB" id="A0A3S5CHJ8"/>
<dbReference type="Proteomes" id="UP000784294">
    <property type="component" value="Unassembled WGS sequence"/>
</dbReference>
<protein>
    <submittedName>
        <fullName evidence="2">Uncharacterized protein</fullName>
    </submittedName>
</protein>
<evidence type="ECO:0000313" key="2">
    <source>
        <dbReference type="EMBL" id="VEL08898.1"/>
    </source>
</evidence>
<proteinExistence type="predicted"/>
<organism evidence="2 3">
    <name type="scientific">Protopolystoma xenopodis</name>
    <dbReference type="NCBI Taxonomy" id="117903"/>
    <lineage>
        <taxon>Eukaryota</taxon>
        <taxon>Metazoa</taxon>
        <taxon>Spiralia</taxon>
        <taxon>Lophotrochozoa</taxon>
        <taxon>Platyhelminthes</taxon>
        <taxon>Monogenea</taxon>
        <taxon>Polyopisthocotylea</taxon>
        <taxon>Polystomatidea</taxon>
        <taxon>Polystomatidae</taxon>
        <taxon>Protopolystoma</taxon>
    </lineage>
</organism>
<keyword evidence="3" id="KW-1185">Reference proteome</keyword>
<evidence type="ECO:0000256" key="1">
    <source>
        <dbReference type="SAM" id="MobiDB-lite"/>
    </source>
</evidence>
<dbReference type="EMBL" id="CAAALY010004994">
    <property type="protein sequence ID" value="VEL08898.1"/>
    <property type="molecule type" value="Genomic_DNA"/>
</dbReference>
<sequence length="232" mass="24929">METEAQSSSSIFAPRVVCPFEGTYFFDVQDEQLSDVAHCLTKLLGHPWQRSNQYASTLDGNLLDLISSLDTSIPVDSPTSAFSSTPSNIAGGVSSSPPKGCDSRSSLQSSVYGHRNQTLLVGTIPTGLADSVDHLPSYSSVHLPTETSELATDSKTGNTLARNSLLELGPASIRYPWPIAISTDDSNSVSGIQMNTDNQMRSEQAQHEDPWVKRSSPGRVPVTSPLSSEHHL</sequence>
<accession>A0A3S5CHJ8</accession>